<protein>
    <submittedName>
        <fullName evidence="2">Uncharacterized protein</fullName>
    </submittedName>
</protein>
<reference evidence="2" key="1">
    <citation type="submission" date="2018-02" db="EMBL/GenBank/DDBJ databases">
        <title>Rhizophora mucronata_Transcriptome.</title>
        <authorList>
            <person name="Meera S.P."/>
            <person name="Sreeshan A."/>
            <person name="Augustine A."/>
        </authorList>
    </citation>
    <scope>NUCLEOTIDE SEQUENCE</scope>
    <source>
        <tissue evidence="2">Leaf</tissue>
    </source>
</reference>
<evidence type="ECO:0000256" key="1">
    <source>
        <dbReference type="SAM" id="MobiDB-lite"/>
    </source>
</evidence>
<organism evidence="2">
    <name type="scientific">Rhizophora mucronata</name>
    <name type="common">Asiatic mangrove</name>
    <dbReference type="NCBI Taxonomy" id="61149"/>
    <lineage>
        <taxon>Eukaryota</taxon>
        <taxon>Viridiplantae</taxon>
        <taxon>Streptophyta</taxon>
        <taxon>Embryophyta</taxon>
        <taxon>Tracheophyta</taxon>
        <taxon>Spermatophyta</taxon>
        <taxon>Magnoliopsida</taxon>
        <taxon>eudicotyledons</taxon>
        <taxon>Gunneridae</taxon>
        <taxon>Pentapetalae</taxon>
        <taxon>rosids</taxon>
        <taxon>fabids</taxon>
        <taxon>Malpighiales</taxon>
        <taxon>Rhizophoraceae</taxon>
        <taxon>Rhizophora</taxon>
    </lineage>
</organism>
<proteinExistence type="predicted"/>
<evidence type="ECO:0000313" key="2">
    <source>
        <dbReference type="EMBL" id="MBW89230.1"/>
    </source>
</evidence>
<sequence>MKRLPGCTQKFGFGAYLRSAHLPSIKSIFQTLAIAVQMKCFGEFECSREGKLPTRSSTTNSTWTCLSTSSAPNPLAGGKDAQYPPGNDAVIA</sequence>
<accession>A0A2P2J6Y7</accession>
<dbReference type="EMBL" id="GGEC01008747">
    <property type="protein sequence ID" value="MBW89230.1"/>
    <property type="molecule type" value="Transcribed_RNA"/>
</dbReference>
<name>A0A2P2J6Y7_RHIMU</name>
<dbReference type="AlphaFoldDB" id="A0A2P2J6Y7"/>
<feature type="region of interest" description="Disordered" evidence="1">
    <location>
        <begin position="70"/>
        <end position="92"/>
    </location>
</feature>